<organism evidence="7 8">
    <name type="scientific">Actinoallomurus spadix</name>
    <dbReference type="NCBI Taxonomy" id="79912"/>
    <lineage>
        <taxon>Bacteria</taxon>
        <taxon>Bacillati</taxon>
        <taxon>Actinomycetota</taxon>
        <taxon>Actinomycetes</taxon>
        <taxon>Streptosporangiales</taxon>
        <taxon>Thermomonosporaceae</taxon>
        <taxon>Actinoallomurus</taxon>
    </lineage>
</organism>
<evidence type="ECO:0000259" key="6">
    <source>
        <dbReference type="PROSITE" id="PS51935"/>
    </source>
</evidence>
<evidence type="ECO:0000256" key="2">
    <source>
        <dbReference type="ARBA" id="ARBA00022670"/>
    </source>
</evidence>
<dbReference type="PROSITE" id="PS51935">
    <property type="entry name" value="NLPC_P60"/>
    <property type="match status" value="1"/>
</dbReference>
<feature type="region of interest" description="Disordered" evidence="5">
    <location>
        <begin position="1"/>
        <end position="66"/>
    </location>
</feature>
<dbReference type="InterPro" id="IPR051794">
    <property type="entry name" value="PG_Endopeptidase_C40"/>
</dbReference>
<accession>A0ABN0WF34</accession>
<dbReference type="Pfam" id="PF00877">
    <property type="entry name" value="NLPC_P60"/>
    <property type="match status" value="1"/>
</dbReference>
<name>A0ABN0WF34_9ACTN</name>
<reference evidence="7 8" key="1">
    <citation type="journal article" date="2019" name="Int. J. Syst. Evol. Microbiol.">
        <title>The Global Catalogue of Microorganisms (GCM) 10K type strain sequencing project: providing services to taxonomists for standard genome sequencing and annotation.</title>
        <authorList>
            <consortium name="The Broad Institute Genomics Platform"/>
            <consortium name="The Broad Institute Genome Sequencing Center for Infectious Disease"/>
            <person name="Wu L."/>
            <person name="Ma J."/>
        </authorList>
    </citation>
    <scope>NUCLEOTIDE SEQUENCE [LARGE SCALE GENOMIC DNA]</scope>
    <source>
        <strain evidence="7 8">JCM 3146</strain>
    </source>
</reference>
<protein>
    <recommendedName>
        <fullName evidence="6">NlpC/P60 domain-containing protein</fullName>
    </recommendedName>
</protein>
<sequence>MAGQPVGPADADVLPSAASGAAPGAASGGRSASDVRSAPDIRSAPGGRSASGADGGSTARDVARGRERVRAQTARLGRISAELAQADALLDDLGVQAESAVERYNAERVELDRAKAAYRAAAWRSAQARHRHAQIRDDAARMAVGAYRGGGDVASKAAAPAGAGGLAGFLTRATPRQAPADRGRALLRREATAKTAADVSERQAREALAAQEEAVRSAADARQAAVAAVTRQQKAVRRIQQRKAALVAELEAVRAGVAALEEARLAAVDQARLARPGTERTVSSHHVVPAGAPAQQVPPTGTSSEGSVPAGASSHQVLTAGTSLHQVASAGTRLGAAGVRALVRGLARSSDPGSVAASAALKWLGTPYSWGGGNEAGPSRGIAQGAGTVGFDCSGLVTYAWAKAGVRLVHYATTQYNAGPHPSRGDLRPGDLVFFAHNPADPSTIHHVGIYIGNGQMVEAPFTGARVRISPAFRPDYAGATRPVAAVPLSDRAVPRA</sequence>
<feature type="compositionally biased region" description="Low complexity" evidence="5">
    <location>
        <begin position="15"/>
        <end position="60"/>
    </location>
</feature>
<dbReference type="PANTHER" id="PTHR47359">
    <property type="entry name" value="PEPTIDOGLYCAN DL-ENDOPEPTIDASE CWLO"/>
    <property type="match status" value="1"/>
</dbReference>
<keyword evidence="8" id="KW-1185">Reference proteome</keyword>
<gene>
    <name evidence="7" type="ORF">GCM10010151_26240</name>
</gene>
<evidence type="ECO:0000313" key="8">
    <source>
        <dbReference type="Proteomes" id="UP001501822"/>
    </source>
</evidence>
<keyword evidence="2" id="KW-0645">Protease</keyword>
<dbReference type="Proteomes" id="UP001501822">
    <property type="component" value="Unassembled WGS sequence"/>
</dbReference>
<dbReference type="Gene3D" id="3.90.1720.10">
    <property type="entry name" value="endopeptidase domain like (from Nostoc punctiforme)"/>
    <property type="match status" value="1"/>
</dbReference>
<evidence type="ECO:0000256" key="5">
    <source>
        <dbReference type="SAM" id="MobiDB-lite"/>
    </source>
</evidence>
<dbReference type="SUPFAM" id="SSF54001">
    <property type="entry name" value="Cysteine proteinases"/>
    <property type="match status" value="1"/>
</dbReference>
<feature type="domain" description="NlpC/P60" evidence="6">
    <location>
        <begin position="350"/>
        <end position="489"/>
    </location>
</feature>
<comment type="caution">
    <text evidence="7">The sequence shown here is derived from an EMBL/GenBank/DDBJ whole genome shotgun (WGS) entry which is preliminary data.</text>
</comment>
<dbReference type="InterPro" id="IPR038765">
    <property type="entry name" value="Papain-like_cys_pep_sf"/>
</dbReference>
<comment type="similarity">
    <text evidence="1">Belongs to the peptidase C40 family.</text>
</comment>
<keyword evidence="3" id="KW-0378">Hydrolase</keyword>
<evidence type="ECO:0000313" key="7">
    <source>
        <dbReference type="EMBL" id="GAA0335336.1"/>
    </source>
</evidence>
<dbReference type="InterPro" id="IPR000064">
    <property type="entry name" value="NLP_P60_dom"/>
</dbReference>
<feature type="region of interest" description="Disordered" evidence="5">
    <location>
        <begin position="291"/>
        <end position="312"/>
    </location>
</feature>
<evidence type="ECO:0000256" key="3">
    <source>
        <dbReference type="ARBA" id="ARBA00022801"/>
    </source>
</evidence>
<keyword evidence="4" id="KW-0788">Thiol protease</keyword>
<evidence type="ECO:0000256" key="4">
    <source>
        <dbReference type="ARBA" id="ARBA00022807"/>
    </source>
</evidence>
<evidence type="ECO:0000256" key="1">
    <source>
        <dbReference type="ARBA" id="ARBA00007074"/>
    </source>
</evidence>
<dbReference type="EMBL" id="BAAABM010000016">
    <property type="protein sequence ID" value="GAA0335336.1"/>
    <property type="molecule type" value="Genomic_DNA"/>
</dbReference>
<proteinExistence type="inferred from homology"/>
<dbReference type="PANTHER" id="PTHR47359:SF3">
    <property type="entry name" value="NLP_P60 DOMAIN-CONTAINING PROTEIN-RELATED"/>
    <property type="match status" value="1"/>
</dbReference>